<dbReference type="RefSeq" id="XP_037147404.1">
    <property type="nucleotide sequence ID" value="XM_037297279.1"/>
</dbReference>
<sequence>MAESAVGPKLEIVTALAALLGQLRDYKFDRVGNLYFKGRERRPDPEKQSKAASLAHSLSKGHSELHVSGWQWLQMSWVKTGPMFKASTNHADFDDDDWGSDCDGEDPDMEKLSSDYQDVLPWVFPAAKNVSPYVLYHHNMSLAKISVNPHTYEITGIINWETIQVVPERKSSRFPEFLTDQKDFEEIDDDEPRVLTPAEYDEDGDDYNATVVERKDRWDNGILRQHYDVAFKLGCLTSYEE</sequence>
<dbReference type="EMBL" id="JACCJB010000024">
    <property type="protein sequence ID" value="KAF6217969.1"/>
    <property type="molecule type" value="Genomic_DNA"/>
</dbReference>
<organism evidence="1 2">
    <name type="scientific">Letharia lupina</name>
    <dbReference type="NCBI Taxonomy" id="560253"/>
    <lineage>
        <taxon>Eukaryota</taxon>
        <taxon>Fungi</taxon>
        <taxon>Dikarya</taxon>
        <taxon>Ascomycota</taxon>
        <taxon>Pezizomycotina</taxon>
        <taxon>Lecanoromycetes</taxon>
        <taxon>OSLEUM clade</taxon>
        <taxon>Lecanoromycetidae</taxon>
        <taxon>Lecanorales</taxon>
        <taxon>Lecanorineae</taxon>
        <taxon>Parmeliaceae</taxon>
        <taxon>Letharia</taxon>
    </lineage>
</organism>
<dbReference type="AlphaFoldDB" id="A0A8H6F7Y0"/>
<proteinExistence type="predicted"/>
<dbReference type="GeneID" id="59334782"/>
<name>A0A8H6F7Y0_9LECA</name>
<keyword evidence="2" id="KW-1185">Reference proteome</keyword>
<evidence type="ECO:0000313" key="1">
    <source>
        <dbReference type="EMBL" id="KAF6217969.1"/>
    </source>
</evidence>
<protein>
    <submittedName>
        <fullName evidence="1">Uncharacterized protein</fullName>
    </submittedName>
</protein>
<reference evidence="1 2" key="1">
    <citation type="journal article" date="2020" name="Genomics">
        <title>Complete, high-quality genomes from long-read metagenomic sequencing of two wolf lichen thalli reveals enigmatic genome architecture.</title>
        <authorList>
            <person name="McKenzie S.K."/>
            <person name="Walston R.F."/>
            <person name="Allen J.L."/>
        </authorList>
    </citation>
    <scope>NUCLEOTIDE SEQUENCE [LARGE SCALE GENOMIC DNA]</scope>
    <source>
        <strain evidence="1">WasteWater1</strain>
    </source>
</reference>
<dbReference type="InterPro" id="IPR051678">
    <property type="entry name" value="AGP_Transferase"/>
</dbReference>
<dbReference type="PANTHER" id="PTHR21310:SF13">
    <property type="entry name" value="AMINOGLYCOSIDE PHOSPHOTRANSFERASE DOMAIN-CONTAINING PROTEIN"/>
    <property type="match status" value="1"/>
</dbReference>
<evidence type="ECO:0000313" key="2">
    <source>
        <dbReference type="Proteomes" id="UP000593566"/>
    </source>
</evidence>
<gene>
    <name evidence="1" type="ORF">HO133_006381</name>
</gene>
<comment type="caution">
    <text evidence="1">The sequence shown here is derived from an EMBL/GenBank/DDBJ whole genome shotgun (WGS) entry which is preliminary data.</text>
</comment>
<dbReference type="Proteomes" id="UP000593566">
    <property type="component" value="Unassembled WGS sequence"/>
</dbReference>
<accession>A0A8H6F7Y0</accession>
<dbReference type="PANTHER" id="PTHR21310">
    <property type="entry name" value="AMINOGLYCOSIDE PHOSPHOTRANSFERASE-RELATED-RELATED"/>
    <property type="match status" value="1"/>
</dbReference>